<accession>A0A0A1UDP8</accession>
<dbReference type="Gene3D" id="2.130.10.10">
    <property type="entry name" value="YVTN repeat-like/Quinoprotein amine dehydrogenase"/>
    <property type="match status" value="2"/>
</dbReference>
<dbReference type="SUPFAM" id="SSF50998">
    <property type="entry name" value="Quinoprotein alcohol dehydrogenase-like"/>
    <property type="match status" value="1"/>
</dbReference>
<evidence type="ECO:0000313" key="7">
    <source>
        <dbReference type="Proteomes" id="UP000014680"/>
    </source>
</evidence>
<dbReference type="Pfam" id="PF25168">
    <property type="entry name" value="Beta-prop_WDR36-Utp21_2nd"/>
    <property type="match status" value="1"/>
</dbReference>
<dbReference type="InterPro" id="IPR011047">
    <property type="entry name" value="Quinoprotein_ADH-like_sf"/>
</dbReference>
<evidence type="ECO:0000313" key="6">
    <source>
        <dbReference type="EMBL" id="ELP90874.1"/>
    </source>
</evidence>
<dbReference type="InterPro" id="IPR019775">
    <property type="entry name" value="WD40_repeat_CS"/>
</dbReference>
<feature type="domain" description="WDR36/Utp21 C-terminal" evidence="4">
    <location>
        <begin position="689"/>
        <end position="865"/>
    </location>
</feature>
<organism evidence="6 7">
    <name type="scientific">Entamoeba invadens IP1</name>
    <dbReference type="NCBI Taxonomy" id="370355"/>
    <lineage>
        <taxon>Eukaryota</taxon>
        <taxon>Amoebozoa</taxon>
        <taxon>Evosea</taxon>
        <taxon>Archamoebae</taxon>
        <taxon>Mastigamoebida</taxon>
        <taxon>Entamoebidae</taxon>
        <taxon>Entamoeba</taxon>
    </lineage>
</organism>
<keyword evidence="7" id="KW-1185">Reference proteome</keyword>
<dbReference type="SMART" id="SM00320">
    <property type="entry name" value="WD40"/>
    <property type="match status" value="8"/>
</dbReference>
<dbReference type="Pfam" id="PF25171">
    <property type="entry name" value="Beta-prop_WDR36-Utp21_1st"/>
    <property type="match status" value="1"/>
</dbReference>
<dbReference type="PANTHER" id="PTHR22840">
    <property type="entry name" value="WD REPEAT-CONTAINING PROTEIN 36"/>
    <property type="match status" value="1"/>
</dbReference>
<dbReference type="KEGG" id="eiv:EIN_359670"/>
<reference evidence="6 7" key="1">
    <citation type="submission" date="2012-10" db="EMBL/GenBank/DDBJ databases">
        <authorList>
            <person name="Zafar N."/>
            <person name="Inman J."/>
            <person name="Hall N."/>
            <person name="Lorenzi H."/>
            <person name="Caler E."/>
        </authorList>
    </citation>
    <scope>NUCLEOTIDE SEQUENCE [LARGE SCALE GENOMIC DNA]</scope>
    <source>
        <strain evidence="6 7">IP1</strain>
    </source>
</reference>
<dbReference type="EMBL" id="KB206483">
    <property type="protein sequence ID" value="ELP90874.1"/>
    <property type="molecule type" value="Genomic_DNA"/>
</dbReference>
<gene>
    <name evidence="6" type="ORF">EIN_359670</name>
</gene>
<protein>
    <submittedName>
        <fullName evidence="6">WD-repeat protein, putative</fullName>
    </submittedName>
</protein>
<dbReference type="GO" id="GO:0032040">
    <property type="term" value="C:small-subunit processome"/>
    <property type="evidence" value="ECO:0007669"/>
    <property type="project" value="InterPro"/>
</dbReference>
<dbReference type="GO" id="GO:0006364">
    <property type="term" value="P:rRNA processing"/>
    <property type="evidence" value="ECO:0007669"/>
    <property type="project" value="InterPro"/>
</dbReference>
<evidence type="ECO:0000259" key="5">
    <source>
        <dbReference type="Pfam" id="PF25171"/>
    </source>
</evidence>
<feature type="repeat" description="WD" evidence="3">
    <location>
        <begin position="471"/>
        <end position="512"/>
    </location>
</feature>
<dbReference type="PROSITE" id="PS50294">
    <property type="entry name" value="WD_REPEATS_REGION"/>
    <property type="match status" value="1"/>
</dbReference>
<dbReference type="PROSITE" id="PS50082">
    <property type="entry name" value="WD_REPEATS_2"/>
    <property type="match status" value="1"/>
</dbReference>
<dbReference type="Pfam" id="PF04192">
    <property type="entry name" value="Utp21"/>
    <property type="match status" value="1"/>
</dbReference>
<evidence type="ECO:0000256" key="3">
    <source>
        <dbReference type="PROSITE-ProRule" id="PRU00221"/>
    </source>
</evidence>
<dbReference type="RefSeq" id="XP_004257645.1">
    <property type="nucleotide sequence ID" value="XM_004257597.1"/>
</dbReference>
<dbReference type="InterPro" id="IPR001680">
    <property type="entry name" value="WD40_rpt"/>
</dbReference>
<evidence type="ECO:0000259" key="4">
    <source>
        <dbReference type="Pfam" id="PF04192"/>
    </source>
</evidence>
<sequence>MTTFENQSNTIRCFKTIGEYAGEKPASLTYRDDMLQLLVPVNHTFITYNVTRGIVYNFQSDFFEEKVLSVFSTADTYVVVTKHFVHFIDSQKALTKMEIGGKVFSSILIGEFLLVTTESFLHIISVSSKSEVKKLKMPCESPILYHSKDYVNKVLLVKDTQIFLYNFNTEKTLFTFTFSEKITSICQSPDVDIHAIALRTGEVVLFDLKKNKKIFSLQVASQPTSMCFLTGLPNDDLFLCVGDVSGVITILSVKTSALVGNLYHHTKAVHTLFSLPNELHFFSIGSDNAIRLFRCDPDSGILMPMLSTQLKGHTQTPNILKLYSDNSVITAAPDGSVRVSSLTNFFDSTEFGQRIGNVAQGSKKDKLVKTVTSIATNSRYHLLKGTVATTHLNTPYGLLWSVHNNALIRTRFIFSVKSLHSDSVNPGLSSDELTFGTSVCFSHCGNFVIYGSSNGLIDRFNVESGNAVCLYNHHTGKVTGVDCDVNDRFVVSSSSDGTVLLWEFETGKVLDVLLRSESPIIFFEFKKVNNLLLVVDGQNMLYVIDVTTRRVIRRLQLENDVSAIRFNAKGNMLFVAYTCQILEVYDVITMNKIDYVKTTFGITSMDISSNGQFLVATANLGKDVKVFLLRDFFSLILKTASSEPIPVSFNIEKKIKSYKEYLYDKEIEPMQIEAKELREIEKLLEMSDAKTTWRNLPVLDKLRKENQIEKGKTVDIEELPFFIPSGFTQSSKIFQPVKLENNLTTQPIVLQSILEDKLMKKNDDETLEYLKSLNSSKLDFEIRNLSHNEFALLDTFLEFLNRRLLSYRDYDFIITMTQVTMRTHIQELINERHKEAVKSISNTLTKLWKPVDALFNTDFSLVAFLSGISI</sequence>
<name>A0A0A1UDP8_ENTIV</name>
<dbReference type="OrthoDB" id="10250769at2759"/>
<dbReference type="PANTHER" id="PTHR22840:SF12">
    <property type="entry name" value="WD REPEAT-CONTAINING PROTEIN 36"/>
    <property type="match status" value="1"/>
</dbReference>
<dbReference type="OMA" id="CIYAWRA"/>
<evidence type="ECO:0000256" key="2">
    <source>
        <dbReference type="ARBA" id="ARBA00022737"/>
    </source>
</evidence>
<dbReference type="GeneID" id="14889902"/>
<keyword evidence="2" id="KW-0677">Repeat</keyword>
<dbReference type="InterPro" id="IPR007319">
    <property type="entry name" value="WDR36/Utp21_C"/>
</dbReference>
<dbReference type="Proteomes" id="UP000014680">
    <property type="component" value="Unassembled WGS sequence"/>
</dbReference>
<dbReference type="VEuPathDB" id="AmoebaDB:EIN_359670"/>
<evidence type="ECO:0000256" key="1">
    <source>
        <dbReference type="ARBA" id="ARBA00022574"/>
    </source>
</evidence>
<dbReference type="PROSITE" id="PS00678">
    <property type="entry name" value="WD_REPEATS_1"/>
    <property type="match status" value="1"/>
</dbReference>
<dbReference type="GO" id="GO:0034388">
    <property type="term" value="C:Pwp2p-containing subcomplex of 90S preribosome"/>
    <property type="evidence" value="ECO:0007669"/>
    <property type="project" value="TreeGrafter"/>
</dbReference>
<proteinExistence type="predicted"/>
<dbReference type="InterPro" id="IPR015943">
    <property type="entry name" value="WD40/YVTN_repeat-like_dom_sf"/>
</dbReference>
<keyword evidence="1 3" id="KW-0853">WD repeat</keyword>
<feature type="domain" description="WDR36/Utp21 N-terminal" evidence="5">
    <location>
        <begin position="38"/>
        <end position="296"/>
    </location>
</feature>
<dbReference type="AlphaFoldDB" id="A0A0A1UDP8"/>
<dbReference type="InterPro" id="IPR059157">
    <property type="entry name" value="WDR36-Utp21_N"/>
</dbReference>